<gene>
    <name evidence="5" type="ORF">BGZ80_011664</name>
</gene>
<keyword evidence="2" id="KW-0808">Transferase</keyword>
<keyword evidence="1" id="KW-0489">Methyltransferase</keyword>
<name>A0A9P6MT06_9FUNG</name>
<dbReference type="InterPro" id="IPR007848">
    <property type="entry name" value="Small_mtfrase_dom"/>
</dbReference>
<dbReference type="GO" id="GO:0008757">
    <property type="term" value="F:S-adenosylmethionine-dependent methyltransferase activity"/>
    <property type="evidence" value="ECO:0007669"/>
    <property type="project" value="TreeGrafter"/>
</dbReference>
<proteinExistence type="predicted"/>
<dbReference type="AlphaFoldDB" id="A0A9P6MT06"/>
<dbReference type="SUPFAM" id="SSF53335">
    <property type="entry name" value="S-adenosyl-L-methionine-dependent methyltransferases"/>
    <property type="match status" value="1"/>
</dbReference>
<keyword evidence="6" id="KW-1185">Reference proteome</keyword>
<evidence type="ECO:0000313" key="5">
    <source>
        <dbReference type="EMBL" id="KAG0012553.1"/>
    </source>
</evidence>
<keyword evidence="3" id="KW-0949">S-adenosyl-L-methionine</keyword>
<organism evidence="5 6">
    <name type="scientific">Entomortierella chlamydospora</name>
    <dbReference type="NCBI Taxonomy" id="101097"/>
    <lineage>
        <taxon>Eukaryota</taxon>
        <taxon>Fungi</taxon>
        <taxon>Fungi incertae sedis</taxon>
        <taxon>Mucoromycota</taxon>
        <taxon>Mortierellomycotina</taxon>
        <taxon>Mortierellomycetes</taxon>
        <taxon>Mortierellales</taxon>
        <taxon>Mortierellaceae</taxon>
        <taxon>Entomortierella</taxon>
    </lineage>
</organism>
<dbReference type="EMBL" id="JAAAID010000967">
    <property type="protein sequence ID" value="KAG0012553.1"/>
    <property type="molecule type" value="Genomic_DNA"/>
</dbReference>
<dbReference type="PANTHER" id="PTHR45875:SF1">
    <property type="entry name" value="METHYLTRANSFERASE N6AMT1"/>
    <property type="match status" value="1"/>
</dbReference>
<evidence type="ECO:0000256" key="1">
    <source>
        <dbReference type="ARBA" id="ARBA00022603"/>
    </source>
</evidence>
<evidence type="ECO:0000313" key="6">
    <source>
        <dbReference type="Proteomes" id="UP000703661"/>
    </source>
</evidence>
<reference evidence="5" key="1">
    <citation type="journal article" date="2020" name="Fungal Divers.">
        <title>Resolving the Mortierellaceae phylogeny through synthesis of multi-gene phylogenetics and phylogenomics.</title>
        <authorList>
            <person name="Vandepol N."/>
            <person name="Liber J."/>
            <person name="Desiro A."/>
            <person name="Na H."/>
            <person name="Kennedy M."/>
            <person name="Barry K."/>
            <person name="Grigoriev I.V."/>
            <person name="Miller A.N."/>
            <person name="O'Donnell K."/>
            <person name="Stajich J.E."/>
            <person name="Bonito G."/>
        </authorList>
    </citation>
    <scope>NUCLEOTIDE SEQUENCE</scope>
    <source>
        <strain evidence="5">NRRL 2769</strain>
    </source>
</reference>
<evidence type="ECO:0000256" key="3">
    <source>
        <dbReference type="ARBA" id="ARBA00022691"/>
    </source>
</evidence>
<dbReference type="CDD" id="cd02440">
    <property type="entry name" value="AdoMet_MTases"/>
    <property type="match status" value="1"/>
</dbReference>
<evidence type="ECO:0000256" key="2">
    <source>
        <dbReference type="ARBA" id="ARBA00022679"/>
    </source>
</evidence>
<dbReference type="Proteomes" id="UP000703661">
    <property type="component" value="Unassembled WGS sequence"/>
</dbReference>
<dbReference type="InterPro" id="IPR052190">
    <property type="entry name" value="Euk-Arch_PrmC-MTase"/>
</dbReference>
<dbReference type="GO" id="GO:0008276">
    <property type="term" value="F:protein methyltransferase activity"/>
    <property type="evidence" value="ECO:0007669"/>
    <property type="project" value="TreeGrafter"/>
</dbReference>
<feature type="domain" description="Methyltransferase small" evidence="4">
    <location>
        <begin position="39"/>
        <end position="183"/>
    </location>
</feature>
<comment type="caution">
    <text evidence="5">The sequence shown here is derived from an EMBL/GenBank/DDBJ whole genome shotgun (WGS) entry which is preliminary data.</text>
</comment>
<dbReference type="GO" id="GO:0035657">
    <property type="term" value="C:eRF1 methyltransferase complex"/>
    <property type="evidence" value="ECO:0007669"/>
    <property type="project" value="TreeGrafter"/>
</dbReference>
<protein>
    <recommendedName>
        <fullName evidence="4">Methyltransferase small domain-containing protein</fullName>
    </recommendedName>
</protein>
<accession>A0A9P6MT06</accession>
<sequence>MTMAINVDRQRWEESIALLIQKAQSHKDVYNTNINGFLVYIHPNVYSPKYFPESSWYARNLQKIVNGRSFLEVGVGSGIISMHVAKTGSTVYGVDVNPDAVDITRKNFEANSLEADVRLSDLYSSLDPETRVDFIFWNHPWQYSSAIVSELKSEKTFDEGYSALTRYIAEGHRYLNDGGAIMIGTSCYANLEAVDAIASKYGYQVLTEVQGIEKLEDGTEEVYYILRLKHI</sequence>
<dbReference type="Gene3D" id="3.40.50.150">
    <property type="entry name" value="Vaccinia Virus protein VP39"/>
    <property type="match status" value="1"/>
</dbReference>
<dbReference type="Pfam" id="PF05175">
    <property type="entry name" value="MTS"/>
    <property type="match status" value="1"/>
</dbReference>
<dbReference type="InterPro" id="IPR029063">
    <property type="entry name" value="SAM-dependent_MTases_sf"/>
</dbReference>
<dbReference type="GO" id="GO:0032259">
    <property type="term" value="P:methylation"/>
    <property type="evidence" value="ECO:0007669"/>
    <property type="project" value="UniProtKB-KW"/>
</dbReference>
<dbReference type="PANTHER" id="PTHR45875">
    <property type="entry name" value="METHYLTRANSFERASE N6AMT1"/>
    <property type="match status" value="1"/>
</dbReference>
<evidence type="ECO:0000259" key="4">
    <source>
        <dbReference type="Pfam" id="PF05175"/>
    </source>
</evidence>